<accession>I7LVR2</accession>
<organism evidence="1 2">
    <name type="scientific">Tetrahymena thermophila (strain SB210)</name>
    <dbReference type="NCBI Taxonomy" id="312017"/>
    <lineage>
        <taxon>Eukaryota</taxon>
        <taxon>Sar</taxon>
        <taxon>Alveolata</taxon>
        <taxon>Ciliophora</taxon>
        <taxon>Intramacronucleata</taxon>
        <taxon>Oligohymenophorea</taxon>
        <taxon>Hymenostomatida</taxon>
        <taxon>Tetrahymenina</taxon>
        <taxon>Tetrahymenidae</taxon>
        <taxon>Tetrahymena</taxon>
    </lineage>
</organism>
<keyword evidence="2" id="KW-1185">Reference proteome</keyword>
<evidence type="ECO:0000313" key="2">
    <source>
        <dbReference type="Proteomes" id="UP000009168"/>
    </source>
</evidence>
<dbReference type="KEGG" id="tet:TTHERM_00138210"/>
<dbReference type="InterPro" id="IPR032675">
    <property type="entry name" value="LRR_dom_sf"/>
</dbReference>
<evidence type="ECO:0008006" key="3">
    <source>
        <dbReference type="Google" id="ProtNLM"/>
    </source>
</evidence>
<proteinExistence type="predicted"/>
<dbReference type="EMBL" id="GG662639">
    <property type="protein sequence ID" value="EAR99558.2"/>
    <property type="molecule type" value="Genomic_DNA"/>
</dbReference>
<dbReference type="SUPFAM" id="SSF52047">
    <property type="entry name" value="RNI-like"/>
    <property type="match status" value="1"/>
</dbReference>
<name>I7LVR2_TETTS</name>
<dbReference type="GeneID" id="7839949"/>
<evidence type="ECO:0000313" key="1">
    <source>
        <dbReference type="EMBL" id="EAR99558.2"/>
    </source>
</evidence>
<sequence length="364" mass="42732">MDIKVCQWYSSLSKNLQIKPGIYLVDNNDQKIIINEDTKQYEIQNKLQQIKSIFTDVTQINSADQIEAFINILKFLTAFSQNVEEMKIILWNNNLLHQRNGHYLHNLISSSTNLKSLILDLGNNLLSDQGISQIFQFQQQPLHNLTSLNLSVSFNKITDYSLEDVLSFVTNLPNIRYLKFDIMNNQVSVNGLVKIIESFNLLKNLCTLDLNIMQNQKIEENYQYLYQLGKHLSNLQNVTTIILHLHCPDDDFISAVQMMKEEIQLIEQLKDSKYLRKLEILNFNVELDSSCKSIINQMASQLMNIDLLLEQRIDTGMDIFQEFEIIDKMLRYKYIKLIEIIIFHKKIKPYLTFNPLFIYLDLYL</sequence>
<dbReference type="Gene3D" id="3.80.10.10">
    <property type="entry name" value="Ribonuclease Inhibitor"/>
    <property type="match status" value="1"/>
</dbReference>
<dbReference type="RefSeq" id="XP_001019803.2">
    <property type="nucleotide sequence ID" value="XM_001019803.2"/>
</dbReference>
<dbReference type="AlphaFoldDB" id="I7LVR2"/>
<protein>
    <recommendedName>
        <fullName evidence="3">Kinase domain protein</fullName>
    </recommendedName>
</protein>
<dbReference type="OrthoDB" id="120976at2759"/>
<dbReference type="Proteomes" id="UP000009168">
    <property type="component" value="Unassembled WGS sequence"/>
</dbReference>
<reference evidence="2" key="1">
    <citation type="journal article" date="2006" name="PLoS Biol.">
        <title>Macronuclear genome sequence of the ciliate Tetrahymena thermophila, a model eukaryote.</title>
        <authorList>
            <person name="Eisen J.A."/>
            <person name="Coyne R.S."/>
            <person name="Wu M."/>
            <person name="Wu D."/>
            <person name="Thiagarajan M."/>
            <person name="Wortman J.R."/>
            <person name="Badger J.H."/>
            <person name="Ren Q."/>
            <person name="Amedeo P."/>
            <person name="Jones K.M."/>
            <person name="Tallon L.J."/>
            <person name="Delcher A.L."/>
            <person name="Salzberg S.L."/>
            <person name="Silva J.C."/>
            <person name="Haas B.J."/>
            <person name="Majoros W.H."/>
            <person name="Farzad M."/>
            <person name="Carlton J.M."/>
            <person name="Smith R.K. Jr."/>
            <person name="Garg J."/>
            <person name="Pearlman R.E."/>
            <person name="Karrer K.M."/>
            <person name="Sun L."/>
            <person name="Manning G."/>
            <person name="Elde N.C."/>
            <person name="Turkewitz A.P."/>
            <person name="Asai D.J."/>
            <person name="Wilkes D.E."/>
            <person name="Wang Y."/>
            <person name="Cai H."/>
            <person name="Collins K."/>
            <person name="Stewart B.A."/>
            <person name="Lee S.R."/>
            <person name="Wilamowska K."/>
            <person name="Weinberg Z."/>
            <person name="Ruzzo W.L."/>
            <person name="Wloga D."/>
            <person name="Gaertig J."/>
            <person name="Frankel J."/>
            <person name="Tsao C.-C."/>
            <person name="Gorovsky M.A."/>
            <person name="Keeling P.J."/>
            <person name="Waller R.F."/>
            <person name="Patron N.J."/>
            <person name="Cherry J.M."/>
            <person name="Stover N.A."/>
            <person name="Krieger C.J."/>
            <person name="del Toro C."/>
            <person name="Ryder H.F."/>
            <person name="Williamson S.C."/>
            <person name="Barbeau R.A."/>
            <person name="Hamilton E.P."/>
            <person name="Orias E."/>
        </authorList>
    </citation>
    <scope>NUCLEOTIDE SEQUENCE [LARGE SCALE GENOMIC DNA]</scope>
    <source>
        <strain evidence="2">SB210</strain>
    </source>
</reference>
<dbReference type="InParanoid" id="I7LVR2"/>
<gene>
    <name evidence="1" type="ORF">TTHERM_00138210</name>
</gene>